<feature type="signal peptide" evidence="1">
    <location>
        <begin position="1"/>
        <end position="28"/>
    </location>
</feature>
<proteinExistence type="predicted"/>
<protein>
    <submittedName>
        <fullName evidence="2">Transglutaminase</fullName>
    </submittedName>
</protein>
<dbReference type="Proteomes" id="UP000193978">
    <property type="component" value="Chromosome"/>
</dbReference>
<dbReference type="EMBL" id="CP019948">
    <property type="protein sequence ID" value="ARN83547.1"/>
    <property type="molecule type" value="Genomic_DNA"/>
</dbReference>
<evidence type="ECO:0000313" key="2">
    <source>
        <dbReference type="EMBL" id="ARN83547.1"/>
    </source>
</evidence>
<sequence>MVGVVSKWAFAAAVSGAIALILAPRASAEPMKASFASVGDETSVPYGWVDFCNRYARECQDDDRAPQPIRLTAAAMKAIEQVNVTVNHEIKAVSDMDHWGVIDRWDYPSDGRGDCEDFALLKRKLLMQAGFPRQALLMTVVKEENGEGHALLTVKTDQGELVLDNLEDSVKAWQKTPYRFVKRQSETNQNIWVAIGAPTPAPAYVSKRALKD</sequence>
<dbReference type="STRING" id="655015.B1812_10205"/>
<evidence type="ECO:0000313" key="3">
    <source>
        <dbReference type="Proteomes" id="UP000193978"/>
    </source>
</evidence>
<keyword evidence="3" id="KW-1185">Reference proteome</keyword>
<gene>
    <name evidence="2" type="ORF">B1812_10205</name>
</gene>
<reference evidence="2 3" key="1">
    <citation type="submission" date="2017-02" db="EMBL/GenBank/DDBJ databases">
        <authorList>
            <person name="Peterson S.W."/>
        </authorList>
    </citation>
    <scope>NUCLEOTIDE SEQUENCE [LARGE SCALE GENOMIC DNA]</scope>
    <source>
        <strain evidence="2 3">S285</strain>
    </source>
</reference>
<dbReference type="Gene3D" id="3.10.620.30">
    <property type="match status" value="1"/>
</dbReference>
<evidence type="ECO:0000256" key="1">
    <source>
        <dbReference type="SAM" id="SignalP"/>
    </source>
</evidence>
<feature type="chain" id="PRO_5012551943" evidence="1">
    <location>
        <begin position="29"/>
        <end position="212"/>
    </location>
</feature>
<dbReference type="Pfam" id="PF06035">
    <property type="entry name" value="Peptidase_C93"/>
    <property type="match status" value="1"/>
</dbReference>
<dbReference type="PANTHER" id="PTHR39327:SF1">
    <property type="entry name" value="BLR5470 PROTEIN"/>
    <property type="match status" value="1"/>
</dbReference>
<dbReference type="RefSeq" id="WP_085773641.1">
    <property type="nucleotide sequence ID" value="NZ_AP027149.1"/>
</dbReference>
<accession>A0A1W6N141</accession>
<keyword evidence="1" id="KW-0732">Signal</keyword>
<dbReference type="AlphaFoldDB" id="A0A1W6N141"/>
<dbReference type="KEGG" id="mbry:B1812_10205"/>
<dbReference type="OrthoDB" id="7206808at2"/>
<organism evidence="2 3">
    <name type="scientific">Methylocystis bryophila</name>
    <dbReference type="NCBI Taxonomy" id="655015"/>
    <lineage>
        <taxon>Bacteria</taxon>
        <taxon>Pseudomonadati</taxon>
        <taxon>Pseudomonadota</taxon>
        <taxon>Alphaproteobacteria</taxon>
        <taxon>Hyphomicrobiales</taxon>
        <taxon>Methylocystaceae</taxon>
        <taxon>Methylocystis</taxon>
    </lineage>
</organism>
<dbReference type="PANTHER" id="PTHR39327">
    <property type="match status" value="1"/>
</dbReference>
<dbReference type="InterPro" id="IPR010319">
    <property type="entry name" value="Transglutaminase-like_Cys_pept"/>
</dbReference>
<name>A0A1W6N141_9HYPH</name>